<dbReference type="RefSeq" id="WP_013683432.1">
    <property type="nucleotide sequence ID" value="NC_015320.1"/>
</dbReference>
<reference evidence="1 2" key="1">
    <citation type="submission" date="2011-03" db="EMBL/GenBank/DDBJ databases">
        <title>The complete genome of Archaeoglobus veneficus SNP6.</title>
        <authorList>
            <consortium name="US DOE Joint Genome Institute (JGI-PGF)"/>
            <person name="Lucas S."/>
            <person name="Copeland A."/>
            <person name="Lapidus A."/>
            <person name="Bruce D."/>
            <person name="Goodwin L."/>
            <person name="Pitluck S."/>
            <person name="Kyrpides N."/>
            <person name="Mavromatis K."/>
            <person name="Pagani I."/>
            <person name="Ivanova N."/>
            <person name="Mikhailova N."/>
            <person name="Lu M."/>
            <person name="Detter J.C."/>
            <person name="Tapia R."/>
            <person name="Han C."/>
            <person name="Land M."/>
            <person name="Hauser L."/>
            <person name="Markowitz V."/>
            <person name="Cheng J.-F."/>
            <person name="Hugenholtz P."/>
            <person name="Woyke T."/>
            <person name="Wu D."/>
            <person name="Spring S."/>
            <person name="Brambilla E."/>
            <person name="Klenk H.-P."/>
            <person name="Eisen J.A."/>
        </authorList>
    </citation>
    <scope>NUCLEOTIDE SEQUENCE [LARGE SCALE GENOMIC DNA]</scope>
    <source>
        <strain>SNP6</strain>
    </source>
</reference>
<dbReference type="SUPFAM" id="SSF48695">
    <property type="entry name" value="Multiheme cytochromes"/>
    <property type="match status" value="1"/>
</dbReference>
<gene>
    <name evidence="1" type="ordered locus">Arcve_0742</name>
</gene>
<proteinExistence type="predicted"/>
<dbReference type="KEGG" id="ave:Arcve_0742"/>
<dbReference type="HOGENOM" id="CLU_1444614_0_0_2"/>
<keyword evidence="2" id="KW-1185">Reference proteome</keyword>
<dbReference type="OrthoDB" id="51639at2157"/>
<dbReference type="Proteomes" id="UP000008136">
    <property type="component" value="Chromosome"/>
</dbReference>
<dbReference type="EMBL" id="CP002588">
    <property type="protein sequence ID" value="AEA46760.1"/>
    <property type="molecule type" value="Genomic_DNA"/>
</dbReference>
<accession>F2KRJ5</accession>
<dbReference type="eggNOG" id="arCOG09418">
    <property type="taxonomic scope" value="Archaea"/>
</dbReference>
<dbReference type="GeneID" id="10393843"/>
<name>F2KRJ5_ARCVS</name>
<protein>
    <submittedName>
        <fullName evidence="1">Uncharacterized protein</fullName>
    </submittedName>
</protein>
<dbReference type="InterPro" id="IPR036280">
    <property type="entry name" value="Multihaem_cyt_sf"/>
</dbReference>
<sequence length="187" mass="21100">MRATIFLITLILIFATATTLCIQTEEVKEKSSEFVVPTPAPQETPEVQSTAAKAEPIDGNCLACHYNAKRQYIPQVEKISGHLDASEYCIYCHVKNAPELTPEQLFQEVHKLHTSKYSDCDKCHKTYTKEELACGNCHAGDPFKPSYGNVFEIHSPRNVGCMECHGDDFARIHIDRKPFPAYFSFPE</sequence>
<dbReference type="AlphaFoldDB" id="F2KRJ5"/>
<dbReference type="STRING" id="693661.Arcve_0742"/>
<evidence type="ECO:0000313" key="2">
    <source>
        <dbReference type="Proteomes" id="UP000008136"/>
    </source>
</evidence>
<dbReference type="Gene3D" id="1.10.1130.10">
    <property type="entry name" value="Flavocytochrome C3, Chain A"/>
    <property type="match status" value="1"/>
</dbReference>
<organism evidence="1 2">
    <name type="scientific">Archaeoglobus veneficus (strain DSM 11195 / SNP6)</name>
    <dbReference type="NCBI Taxonomy" id="693661"/>
    <lineage>
        <taxon>Archaea</taxon>
        <taxon>Methanobacteriati</taxon>
        <taxon>Methanobacteriota</taxon>
        <taxon>Archaeoglobi</taxon>
        <taxon>Archaeoglobales</taxon>
        <taxon>Archaeoglobaceae</taxon>
        <taxon>Archaeoglobus</taxon>
    </lineage>
</organism>
<evidence type="ECO:0000313" key="1">
    <source>
        <dbReference type="EMBL" id="AEA46760.1"/>
    </source>
</evidence>